<evidence type="ECO:0000313" key="7">
    <source>
        <dbReference type="Proteomes" id="UP001560045"/>
    </source>
</evidence>
<dbReference type="EMBL" id="JBFNXQ010000072">
    <property type="protein sequence ID" value="MEX5720467.1"/>
    <property type="molecule type" value="Genomic_DNA"/>
</dbReference>
<dbReference type="Pfam" id="PF13426">
    <property type="entry name" value="PAS_9"/>
    <property type="match status" value="1"/>
</dbReference>
<feature type="domain" description="GGDEF" evidence="5">
    <location>
        <begin position="443"/>
        <end position="575"/>
    </location>
</feature>
<dbReference type="InterPro" id="IPR052155">
    <property type="entry name" value="Biofilm_reg_signaling"/>
</dbReference>
<dbReference type="InterPro" id="IPR035919">
    <property type="entry name" value="EAL_sf"/>
</dbReference>
<keyword evidence="1" id="KW-0812">Transmembrane</keyword>
<dbReference type="InterPro" id="IPR029787">
    <property type="entry name" value="Nucleotide_cyclase"/>
</dbReference>
<dbReference type="SMART" id="SM00052">
    <property type="entry name" value="EAL"/>
    <property type="match status" value="1"/>
</dbReference>
<dbReference type="PROSITE" id="PS50112">
    <property type="entry name" value="PAS"/>
    <property type="match status" value="1"/>
</dbReference>
<dbReference type="PROSITE" id="PS50883">
    <property type="entry name" value="EAL"/>
    <property type="match status" value="1"/>
</dbReference>
<evidence type="ECO:0000259" key="5">
    <source>
        <dbReference type="PROSITE" id="PS50887"/>
    </source>
</evidence>
<dbReference type="PROSITE" id="PS50113">
    <property type="entry name" value="PAC"/>
    <property type="match status" value="1"/>
</dbReference>
<accession>A0ABV3XJ14</accession>
<dbReference type="RefSeq" id="WP_369209289.1">
    <property type="nucleotide sequence ID" value="NZ_JBFNXQ010000072.1"/>
</dbReference>
<dbReference type="Pfam" id="PF00563">
    <property type="entry name" value="EAL"/>
    <property type="match status" value="1"/>
</dbReference>
<feature type="domain" description="EAL" evidence="4">
    <location>
        <begin position="584"/>
        <end position="844"/>
    </location>
</feature>
<dbReference type="SUPFAM" id="SSF141868">
    <property type="entry name" value="EAL domain-like"/>
    <property type="match status" value="1"/>
</dbReference>
<dbReference type="PANTHER" id="PTHR44757">
    <property type="entry name" value="DIGUANYLATE CYCLASE DGCP"/>
    <property type="match status" value="1"/>
</dbReference>
<dbReference type="Gene3D" id="3.20.20.450">
    <property type="entry name" value="EAL domain"/>
    <property type="match status" value="1"/>
</dbReference>
<feature type="domain" description="PAC" evidence="3">
    <location>
        <begin position="359"/>
        <end position="411"/>
    </location>
</feature>
<evidence type="ECO:0000313" key="6">
    <source>
        <dbReference type="EMBL" id="MEX5720467.1"/>
    </source>
</evidence>
<keyword evidence="1" id="KW-0472">Membrane</keyword>
<protein>
    <submittedName>
        <fullName evidence="6">Bifunctional diguanylate cyclase/phosphodiesterase</fullName>
    </submittedName>
</protein>
<dbReference type="InterPro" id="IPR000160">
    <property type="entry name" value="GGDEF_dom"/>
</dbReference>
<comment type="caution">
    <text evidence="6">The sequence shown here is derived from an EMBL/GenBank/DDBJ whole genome shotgun (WGS) entry which is preliminary data.</text>
</comment>
<dbReference type="SMART" id="SM00086">
    <property type="entry name" value="PAC"/>
    <property type="match status" value="1"/>
</dbReference>
<keyword evidence="1" id="KW-1133">Transmembrane helix</keyword>
<dbReference type="InterPro" id="IPR035965">
    <property type="entry name" value="PAS-like_dom_sf"/>
</dbReference>
<evidence type="ECO:0000256" key="1">
    <source>
        <dbReference type="SAM" id="Phobius"/>
    </source>
</evidence>
<dbReference type="SMART" id="SM00091">
    <property type="entry name" value="PAS"/>
    <property type="match status" value="1"/>
</dbReference>
<dbReference type="CDD" id="cd01949">
    <property type="entry name" value="GGDEF"/>
    <property type="match status" value="1"/>
</dbReference>
<name>A0ABV3XJ14_9ACTN</name>
<dbReference type="PROSITE" id="PS50887">
    <property type="entry name" value="GGDEF"/>
    <property type="match status" value="1"/>
</dbReference>
<dbReference type="CDD" id="cd00130">
    <property type="entry name" value="PAS"/>
    <property type="match status" value="1"/>
</dbReference>
<dbReference type="Gene3D" id="3.30.450.20">
    <property type="entry name" value="PAS domain"/>
    <property type="match status" value="1"/>
</dbReference>
<dbReference type="Gene3D" id="3.30.70.270">
    <property type="match status" value="1"/>
</dbReference>
<sequence>MRAPDPGAARWSRAALGRLGLRTRFALTVAAVVVPFGVATTQLAIEQQVAALRAHAEENALGVLSLLDSGVTNLVVAGDVSGLHDVLGDVRRHEGVADAYVLDGDGVLLADGTRDEERRFSAVPLHDEVAAALEDSGGHPVVLENSDHLDTALPLMLGDDRIGTVVVDYSLAEVQAEAAAARRTGVLVGLLFTVLAVLAVSLMAGRITRALVRLTEAARVAAEDHLPRVLAAVRQGHVVTADLLPEPVEVGDGREARGLADALNTYRLVVTGMAGDLARLLRETDARFASAFDGSPVGMAILDPADHRPVAVNDALCRLLGRTREDLSAAPLTDLVHAEDRPAHDARMAGLLEGGSPGVPVEIRYVRGDGEVLWTMASIALHRDEDGTVQAVFVQLVDASARKRAEGDLLRLAYHDPLTGLPNRTYLLETLDRALGRARRTGTPMAALLLDVDHFKVVNDSLGHDAGDVLLREVATRLRTAVREGDTVSRFGGDEFVVVAEPECDDEGALALARRIEEALAAPVVIDGRAVHVSASIGVAVSRGERDSRGLLRDADTAAYWAKARGRARSELFDEELRRRADARLETEQDLRQALDRDELSPYYQPVVSTATGEVLGFEALVRWEHPTRGLLSPAAFLEVALETGLVVALGRRMLERACRDLAAWDAARDPAGLAGGASLPWVSVNIDAQQLHLDGFADDVARILAETGTSPDRIRLELTENAFLDLTSVEATRRLRALGVRLAVDDFGTGYSSLQYLRRLPVDVLKIDRSFLEDLSVDPQAAAVVEAIVQLSHTMRLTVVAEGVETAEQLAHLGEMGCDASQGYLIARPMPATAVPVFLGRAPARPGPVLAPIAG</sequence>
<dbReference type="SUPFAM" id="SSF55785">
    <property type="entry name" value="PYP-like sensor domain (PAS domain)"/>
    <property type="match status" value="1"/>
</dbReference>
<feature type="transmembrane region" description="Helical" evidence="1">
    <location>
        <begin position="185"/>
        <end position="204"/>
    </location>
</feature>
<keyword evidence="7" id="KW-1185">Reference proteome</keyword>
<dbReference type="InterPro" id="IPR000014">
    <property type="entry name" value="PAS"/>
</dbReference>
<feature type="domain" description="PAS" evidence="2">
    <location>
        <begin position="284"/>
        <end position="355"/>
    </location>
</feature>
<dbReference type="InterPro" id="IPR001633">
    <property type="entry name" value="EAL_dom"/>
</dbReference>
<dbReference type="NCBIfam" id="TIGR00229">
    <property type="entry name" value="sensory_box"/>
    <property type="match status" value="1"/>
</dbReference>
<dbReference type="Proteomes" id="UP001560045">
    <property type="component" value="Unassembled WGS sequence"/>
</dbReference>
<evidence type="ECO:0000259" key="3">
    <source>
        <dbReference type="PROSITE" id="PS50113"/>
    </source>
</evidence>
<gene>
    <name evidence="6" type="ORF">ABQ292_19050</name>
</gene>
<dbReference type="Pfam" id="PF00990">
    <property type="entry name" value="GGDEF"/>
    <property type="match status" value="1"/>
</dbReference>
<organism evidence="6 7">
    <name type="scientific">Geodermatophilus maliterrae</name>
    <dbReference type="NCBI Taxonomy" id="3162531"/>
    <lineage>
        <taxon>Bacteria</taxon>
        <taxon>Bacillati</taxon>
        <taxon>Actinomycetota</taxon>
        <taxon>Actinomycetes</taxon>
        <taxon>Geodermatophilales</taxon>
        <taxon>Geodermatophilaceae</taxon>
        <taxon>Geodermatophilus</taxon>
    </lineage>
</organism>
<dbReference type="Gene3D" id="6.10.340.10">
    <property type="match status" value="1"/>
</dbReference>
<proteinExistence type="predicted"/>
<dbReference type="InterPro" id="IPR001610">
    <property type="entry name" value="PAC"/>
</dbReference>
<dbReference type="CDD" id="cd01948">
    <property type="entry name" value="EAL"/>
    <property type="match status" value="1"/>
</dbReference>
<dbReference type="PANTHER" id="PTHR44757:SF2">
    <property type="entry name" value="BIOFILM ARCHITECTURE MAINTENANCE PROTEIN MBAA"/>
    <property type="match status" value="1"/>
</dbReference>
<dbReference type="SMART" id="SM00267">
    <property type="entry name" value="GGDEF"/>
    <property type="match status" value="1"/>
</dbReference>
<reference evidence="6 7" key="1">
    <citation type="submission" date="2024-06" db="EMBL/GenBank/DDBJ databases">
        <title>Draft genome sequence of Geodermatophilus badlandi, a novel member of the Geodermatophilaceae isolated from badland sedimentary rocks in the Red desert, Wyoming, USA.</title>
        <authorList>
            <person name="Ben Tekaya S."/>
            <person name="Nouioui I."/>
            <person name="Flores G.M."/>
            <person name="Shaal M.N."/>
            <person name="Bredoire F."/>
            <person name="Basile F."/>
            <person name="Van Diepen L."/>
            <person name="Ward N.L."/>
        </authorList>
    </citation>
    <scope>NUCLEOTIDE SEQUENCE [LARGE SCALE GENOMIC DNA]</scope>
    <source>
        <strain evidence="6 7">WL48A</strain>
    </source>
</reference>
<dbReference type="NCBIfam" id="TIGR00254">
    <property type="entry name" value="GGDEF"/>
    <property type="match status" value="1"/>
</dbReference>
<dbReference type="InterPro" id="IPR043128">
    <property type="entry name" value="Rev_trsase/Diguanyl_cyclase"/>
</dbReference>
<dbReference type="SUPFAM" id="SSF55073">
    <property type="entry name" value="Nucleotide cyclase"/>
    <property type="match status" value="1"/>
</dbReference>
<evidence type="ECO:0000259" key="4">
    <source>
        <dbReference type="PROSITE" id="PS50883"/>
    </source>
</evidence>
<evidence type="ECO:0000259" key="2">
    <source>
        <dbReference type="PROSITE" id="PS50112"/>
    </source>
</evidence>
<dbReference type="InterPro" id="IPR000700">
    <property type="entry name" value="PAS-assoc_C"/>
</dbReference>